<dbReference type="PRINTS" id="PR00039">
    <property type="entry name" value="HTHLYSR"/>
</dbReference>
<comment type="similarity">
    <text evidence="1">Belongs to the LysR transcriptional regulatory family.</text>
</comment>
<evidence type="ECO:0000256" key="4">
    <source>
        <dbReference type="ARBA" id="ARBA00023163"/>
    </source>
</evidence>
<dbReference type="InterPro" id="IPR050176">
    <property type="entry name" value="LTTR"/>
</dbReference>
<evidence type="ECO:0000256" key="3">
    <source>
        <dbReference type="ARBA" id="ARBA00023125"/>
    </source>
</evidence>
<dbReference type="GO" id="GO:0003700">
    <property type="term" value="F:DNA-binding transcription factor activity"/>
    <property type="evidence" value="ECO:0007669"/>
    <property type="project" value="InterPro"/>
</dbReference>
<dbReference type="PROSITE" id="PS50931">
    <property type="entry name" value="HTH_LYSR"/>
    <property type="match status" value="1"/>
</dbReference>
<keyword evidence="2" id="KW-0805">Transcription regulation</keyword>
<evidence type="ECO:0000313" key="6">
    <source>
        <dbReference type="EMBL" id="SFT79286.1"/>
    </source>
</evidence>
<dbReference type="PANTHER" id="PTHR30579:SF7">
    <property type="entry name" value="HTH-TYPE TRANSCRIPTIONAL REGULATOR LRHA-RELATED"/>
    <property type="match status" value="1"/>
</dbReference>
<evidence type="ECO:0000259" key="5">
    <source>
        <dbReference type="PROSITE" id="PS50931"/>
    </source>
</evidence>
<evidence type="ECO:0000256" key="2">
    <source>
        <dbReference type="ARBA" id="ARBA00023015"/>
    </source>
</evidence>
<proteinExistence type="inferred from homology"/>
<protein>
    <submittedName>
        <fullName evidence="6">DNA-binding transcriptional regulator, LysR family</fullName>
    </submittedName>
</protein>
<sequence>MRRGKLDLNVLETYATVCLSGSLKSAAEHLHLTQSAVSMQIKRLEDAVQQRLLERNNQSLRVTPAGERMLIHARALLRLENTLVNAFASDPIAGEVRIGVPADYAPALLSAALPYLHGNFPAVVPSVECDLSRKLRRKIENDELDLAILTQDVDIDSGLPLWEERLVWAEPLPVEPITGGYTPIGLLDVDCVLRDMTLRLAAQHAPLHRIAFRSGNLASIVSAVENGFCASLIPQSSLSLTTNVANRLRITPVNDRLRIRLAVSSGGKPGMEAIAAFLQTQLIISARRTEGSP</sequence>
<dbReference type="CDD" id="cd05466">
    <property type="entry name" value="PBP2_LTTR_substrate"/>
    <property type="match status" value="1"/>
</dbReference>
<dbReference type="Pfam" id="PF00126">
    <property type="entry name" value="HTH_1"/>
    <property type="match status" value="1"/>
</dbReference>
<gene>
    <name evidence="6" type="ORF">SAMN05192563_100421</name>
</gene>
<dbReference type="Gene3D" id="3.40.190.10">
    <property type="entry name" value="Periplasmic binding protein-like II"/>
    <property type="match status" value="2"/>
</dbReference>
<dbReference type="EMBL" id="FPBH01000004">
    <property type="protein sequence ID" value="SFT79286.1"/>
    <property type="molecule type" value="Genomic_DNA"/>
</dbReference>
<dbReference type="FunFam" id="1.10.10.10:FF:000001">
    <property type="entry name" value="LysR family transcriptional regulator"/>
    <property type="match status" value="1"/>
</dbReference>
<evidence type="ECO:0000313" key="7">
    <source>
        <dbReference type="Proteomes" id="UP000198844"/>
    </source>
</evidence>
<dbReference type="RefSeq" id="WP_167378334.1">
    <property type="nucleotide sequence ID" value="NZ_CAJNAX010000032.1"/>
</dbReference>
<dbReference type="InterPro" id="IPR000847">
    <property type="entry name" value="LysR_HTH_N"/>
</dbReference>
<name>A0A1I7AWI3_9BURK</name>
<keyword evidence="3 6" id="KW-0238">DNA-binding</keyword>
<dbReference type="Proteomes" id="UP000198844">
    <property type="component" value="Unassembled WGS sequence"/>
</dbReference>
<dbReference type="Pfam" id="PF03466">
    <property type="entry name" value="LysR_substrate"/>
    <property type="match status" value="1"/>
</dbReference>
<evidence type="ECO:0000256" key="1">
    <source>
        <dbReference type="ARBA" id="ARBA00009437"/>
    </source>
</evidence>
<feature type="domain" description="HTH lysR-type" evidence="5">
    <location>
        <begin position="6"/>
        <end position="63"/>
    </location>
</feature>
<reference evidence="6 7" key="1">
    <citation type="submission" date="2016-10" db="EMBL/GenBank/DDBJ databases">
        <authorList>
            <person name="de Groot N.N."/>
        </authorList>
    </citation>
    <scope>NUCLEOTIDE SEQUENCE [LARGE SCALE GENOMIC DNA]</scope>
    <source>
        <strain evidence="6 7">LMG 27731</strain>
    </source>
</reference>
<accession>A0A1I7AWI3</accession>
<dbReference type="SUPFAM" id="SSF46785">
    <property type="entry name" value="Winged helix' DNA-binding domain"/>
    <property type="match status" value="1"/>
</dbReference>
<dbReference type="AlphaFoldDB" id="A0A1I7AWI3"/>
<dbReference type="GO" id="GO:0003677">
    <property type="term" value="F:DNA binding"/>
    <property type="evidence" value="ECO:0007669"/>
    <property type="project" value="UniProtKB-KW"/>
</dbReference>
<dbReference type="InterPro" id="IPR036390">
    <property type="entry name" value="WH_DNA-bd_sf"/>
</dbReference>
<dbReference type="Gene3D" id="1.10.10.10">
    <property type="entry name" value="Winged helix-like DNA-binding domain superfamily/Winged helix DNA-binding domain"/>
    <property type="match status" value="1"/>
</dbReference>
<dbReference type="SUPFAM" id="SSF53850">
    <property type="entry name" value="Periplasmic binding protein-like II"/>
    <property type="match status" value="1"/>
</dbReference>
<dbReference type="PANTHER" id="PTHR30579">
    <property type="entry name" value="TRANSCRIPTIONAL REGULATOR"/>
    <property type="match status" value="1"/>
</dbReference>
<dbReference type="InterPro" id="IPR036388">
    <property type="entry name" value="WH-like_DNA-bd_sf"/>
</dbReference>
<keyword evidence="4" id="KW-0804">Transcription</keyword>
<dbReference type="InterPro" id="IPR005119">
    <property type="entry name" value="LysR_subst-bd"/>
</dbReference>
<organism evidence="6 7">
    <name type="scientific">Paraburkholderia aspalathi</name>
    <dbReference type="NCBI Taxonomy" id="1324617"/>
    <lineage>
        <taxon>Bacteria</taxon>
        <taxon>Pseudomonadati</taxon>
        <taxon>Pseudomonadota</taxon>
        <taxon>Betaproteobacteria</taxon>
        <taxon>Burkholderiales</taxon>
        <taxon>Burkholderiaceae</taxon>
        <taxon>Paraburkholderia</taxon>
    </lineage>
</organism>